<dbReference type="SUPFAM" id="SSF53613">
    <property type="entry name" value="Ribokinase-like"/>
    <property type="match status" value="1"/>
</dbReference>
<dbReference type="Gene3D" id="3.40.1190.20">
    <property type="match status" value="1"/>
</dbReference>
<dbReference type="PANTHER" id="PTHR10584">
    <property type="entry name" value="SUGAR KINASE"/>
    <property type="match status" value="1"/>
</dbReference>
<dbReference type="PROSITE" id="PS00584">
    <property type="entry name" value="PFKB_KINASES_2"/>
    <property type="match status" value="1"/>
</dbReference>
<dbReference type="InterPro" id="IPR011611">
    <property type="entry name" value="PfkB_dom"/>
</dbReference>
<proteinExistence type="predicted"/>
<dbReference type="InterPro" id="IPR029056">
    <property type="entry name" value="Ribokinase-like"/>
</dbReference>
<keyword evidence="5" id="KW-1185">Reference proteome</keyword>
<reference evidence="4 5" key="1">
    <citation type="journal article" date="2021" name="MBio">
        <title>Poor Competitiveness of Bradyrhizobium in Pigeon Pea Root Colonization in Indian Soils.</title>
        <authorList>
            <person name="Chalasani D."/>
            <person name="Basu A."/>
            <person name="Pullabhotla S.V.S.R.N."/>
            <person name="Jorrin B."/>
            <person name="Neal A.L."/>
            <person name="Poole P.S."/>
            <person name="Podile A.R."/>
            <person name="Tkacz A."/>
        </authorList>
    </citation>
    <scope>NUCLEOTIDE SEQUENCE [LARGE SCALE GENOMIC DNA]</scope>
    <source>
        <strain evidence="4 5">HU56</strain>
    </source>
</reference>
<dbReference type="Pfam" id="PF00294">
    <property type="entry name" value="PfkB"/>
    <property type="match status" value="1"/>
</dbReference>
<dbReference type="EMBL" id="JAEUAK010000007">
    <property type="protein sequence ID" value="MBW9054469.1"/>
    <property type="molecule type" value="Genomic_DNA"/>
</dbReference>
<evidence type="ECO:0000256" key="2">
    <source>
        <dbReference type="ARBA" id="ARBA00022777"/>
    </source>
</evidence>
<dbReference type="PANTHER" id="PTHR10584:SF157">
    <property type="entry name" value="SULFOFRUCTOSE KINASE"/>
    <property type="match status" value="1"/>
</dbReference>
<dbReference type="GO" id="GO:0016301">
    <property type="term" value="F:kinase activity"/>
    <property type="evidence" value="ECO:0007669"/>
    <property type="project" value="UniProtKB-KW"/>
</dbReference>
<dbReference type="InterPro" id="IPR002173">
    <property type="entry name" value="Carboh/pur_kinase_PfkB_CS"/>
</dbReference>
<evidence type="ECO:0000313" key="4">
    <source>
        <dbReference type="EMBL" id="MBW9054469.1"/>
    </source>
</evidence>
<name>A0ABS7GWX7_9HYPH</name>
<dbReference type="Proteomes" id="UP000717752">
    <property type="component" value="Unassembled WGS sequence"/>
</dbReference>
<feature type="domain" description="Carbohydrate kinase PfkB" evidence="3">
    <location>
        <begin position="14"/>
        <end position="301"/>
    </location>
</feature>
<sequence>MSPTFSDAGSKPRHVLCVGAAVLDTLFRVRTIPQTPGKVLPYEMLQVAEGMASSAAYAIVRLGGLASLWGAVGDDPAGRQILSELEQAGIDVDGSARVAGARSAVSTILIDDDGERLIVPFYDPRLHEHVKEVTADDLATFDAVMVDVRWPALGLNVLQAARAAGKPAILDGDVAAPHIIDMLAKHADHIIFSEPAANSLSQIDDPAGMVPLLKTQYPQALIVVTAGERGSYWWNEETADVAHLPAFRVKAVDTLAAGDIFHGAYALAVTEGLTTDAAIRMASAAAALKCSTFGGRLGAPQRAEVSALLGDGDRTPTAAADMIAGRSI</sequence>
<protein>
    <submittedName>
        <fullName evidence="4">Sugar kinase</fullName>
    </submittedName>
</protein>
<accession>A0ABS7GWX7</accession>
<comment type="caution">
    <text evidence="4">The sequence shown here is derived from an EMBL/GenBank/DDBJ whole genome shotgun (WGS) entry which is preliminary data.</text>
</comment>
<organism evidence="4 5">
    <name type="scientific">Rhizobium mesosinicum</name>
    <dbReference type="NCBI Taxonomy" id="335017"/>
    <lineage>
        <taxon>Bacteria</taxon>
        <taxon>Pseudomonadati</taxon>
        <taxon>Pseudomonadota</taxon>
        <taxon>Alphaproteobacteria</taxon>
        <taxon>Hyphomicrobiales</taxon>
        <taxon>Rhizobiaceae</taxon>
        <taxon>Rhizobium/Agrobacterium group</taxon>
        <taxon>Rhizobium</taxon>
    </lineage>
</organism>
<evidence type="ECO:0000313" key="5">
    <source>
        <dbReference type="Proteomes" id="UP000717752"/>
    </source>
</evidence>
<dbReference type="RefSeq" id="WP_220335831.1">
    <property type="nucleotide sequence ID" value="NZ_JAEUAK010000007.1"/>
</dbReference>
<keyword evidence="2 4" id="KW-0418">Kinase</keyword>
<evidence type="ECO:0000259" key="3">
    <source>
        <dbReference type="Pfam" id="PF00294"/>
    </source>
</evidence>
<gene>
    <name evidence="4" type="ORF">JNB85_18855</name>
</gene>
<evidence type="ECO:0000256" key="1">
    <source>
        <dbReference type="ARBA" id="ARBA00022679"/>
    </source>
</evidence>
<keyword evidence="1" id="KW-0808">Transferase</keyword>